<dbReference type="InterPro" id="IPR036034">
    <property type="entry name" value="PDZ_sf"/>
</dbReference>
<dbReference type="PROSITE" id="PS50106">
    <property type="entry name" value="PDZ"/>
    <property type="match status" value="1"/>
</dbReference>
<accession>A8DUS2</accession>
<feature type="compositionally biased region" description="Polar residues" evidence="1">
    <location>
        <begin position="469"/>
        <end position="483"/>
    </location>
</feature>
<dbReference type="AlphaFoldDB" id="A8DUS2"/>
<dbReference type="GO" id="GO:0045197">
    <property type="term" value="P:establishment or maintenance of epithelial cell apical/basal polarity"/>
    <property type="evidence" value="ECO:0000318"/>
    <property type="project" value="GO_Central"/>
</dbReference>
<feature type="region of interest" description="Disordered" evidence="1">
    <location>
        <begin position="820"/>
        <end position="840"/>
    </location>
</feature>
<dbReference type="PANTHER" id="PTHR46900">
    <property type="entry name" value="TYROSINE-PROTEIN PHOSPHATASE NON-RECEPTOR TYPE 13"/>
    <property type="match status" value="1"/>
</dbReference>
<dbReference type="SMART" id="SM00228">
    <property type="entry name" value="PDZ"/>
    <property type="match status" value="1"/>
</dbReference>
<dbReference type="InParanoid" id="A8DUS2"/>
<reference evidence="3 4" key="1">
    <citation type="journal article" date="2007" name="Science">
        <title>Sea anemone genome reveals ancestral eumetazoan gene repertoire and genomic organization.</title>
        <authorList>
            <person name="Putnam N.H."/>
            <person name="Srivastava M."/>
            <person name="Hellsten U."/>
            <person name="Dirks B."/>
            <person name="Chapman J."/>
            <person name="Salamov A."/>
            <person name="Terry A."/>
            <person name="Shapiro H."/>
            <person name="Lindquist E."/>
            <person name="Kapitonov V.V."/>
            <person name="Jurka J."/>
            <person name="Genikhovich G."/>
            <person name="Grigoriev I.V."/>
            <person name="Lucas S.M."/>
            <person name="Steele R.E."/>
            <person name="Finnerty J.R."/>
            <person name="Technau U."/>
            <person name="Martindale M.Q."/>
            <person name="Rokhsar D.S."/>
        </authorList>
    </citation>
    <scope>NUCLEOTIDE SEQUENCE [LARGE SCALE GENOMIC DNA]</scope>
    <source>
        <strain evidence="4">CH2 X CH6</strain>
    </source>
</reference>
<gene>
    <name evidence="3" type="ORF">NEMVEDRAFT_v1g223528</name>
</gene>
<feature type="compositionally biased region" description="Basic and acidic residues" evidence="1">
    <location>
        <begin position="455"/>
        <end position="464"/>
    </location>
</feature>
<feature type="compositionally biased region" description="Basic and acidic residues" evidence="1">
    <location>
        <begin position="571"/>
        <end position="584"/>
    </location>
</feature>
<dbReference type="EMBL" id="DS472319">
    <property type="protein sequence ID" value="EDO27952.1"/>
    <property type="molecule type" value="Genomic_DNA"/>
</dbReference>
<dbReference type="Pfam" id="PF00595">
    <property type="entry name" value="PDZ"/>
    <property type="match status" value="1"/>
</dbReference>
<dbReference type="Proteomes" id="UP000001593">
    <property type="component" value="Unassembled WGS sequence"/>
</dbReference>
<dbReference type="GO" id="GO:0016323">
    <property type="term" value="C:basolateral plasma membrane"/>
    <property type="evidence" value="ECO:0000318"/>
    <property type="project" value="GO_Central"/>
</dbReference>
<dbReference type="InterPro" id="IPR001478">
    <property type="entry name" value="PDZ"/>
</dbReference>
<proteinExistence type="predicted"/>
<protein>
    <recommendedName>
        <fullName evidence="2">PDZ domain-containing protein</fullName>
    </recommendedName>
</protein>
<feature type="compositionally biased region" description="Basic and acidic residues" evidence="1">
    <location>
        <begin position="493"/>
        <end position="522"/>
    </location>
</feature>
<evidence type="ECO:0000256" key="1">
    <source>
        <dbReference type="SAM" id="MobiDB-lite"/>
    </source>
</evidence>
<name>A8DUS2_NEMVE</name>
<feature type="region of interest" description="Disordered" evidence="1">
    <location>
        <begin position="455"/>
        <end position="666"/>
    </location>
</feature>
<feature type="non-terminal residue" evidence="3">
    <location>
        <position position="1"/>
    </location>
</feature>
<evidence type="ECO:0000313" key="4">
    <source>
        <dbReference type="Proteomes" id="UP000001593"/>
    </source>
</evidence>
<sequence>MRLNRAKVLTEKWQGRGKDRFTRAVKTVIRLNRANKLCQKKQRGKERFIRAVKTVIRLNRVNMLGQKKQHGKERFIMAVKTVIRLNRAKKLCQKKQRGKERFIKAVRTVIRLNRAKRLYQKKQHGKERFVKAVRTVIRLNRGRQRIQNIRGKARFIKAVRTVIRINRATEQKLKQQKILNQPGKRRFIRAVKSVIQSNRVTSRTDKRGTQQRRLQRGLDKKPTVRWLDKSSKGVPRWMFESPLEGLSEEVLIAIAKEDAKKAQTMIERRGPYQKAFEAKQKRLQQRGTMMPPKTTKDPPRWVTESPLEGLSEEALFAVVEEDTKKAFAIVDRKGPYQRAFEAKEEERKRIAEKRKQVLQQLIAEEKAVQESPPDVWSVRMARIRQKIKETEIQAPASQRGKLAKQPSVSLGEIGTGKATFQLAAKAVISSEQATKRQQIQPRKVAEVVQVVRSEVKPSETHVPEIEQQAPRQKTSTLSASVVTQVPPGSMKPKANDEEKSQKQLRAKELPDTERSDKEEHSTAAHSRQAPALPARQDSEPDIWSARMNRIGQLSKVSGNKQRAKSSSSAKGIDERRTKEVRGAEKATNSNTVDSAKSGGREVGMDGKGRKTENMKSGPKEEKHSKPEKKIESSPAVADKRESRKEQEQDITANEPRTIGSEHKPYGHKLSEHKLSEYKMNEHKLSEHKLNKHRLSEHKLNEHKISKYKLSERKLNERNGTGFKGLGWDNYILALLDFIPIEIPKLNGSFGLNVTGGHDLGGIFVKSLLPGGAAEASGKIKVGDRITEINSVSMEGLNRKQAVELLRRSAATATLMIERFRQPQSDAPPPVEDVDQLLRTS</sequence>
<evidence type="ECO:0000313" key="3">
    <source>
        <dbReference type="EMBL" id="EDO27952.1"/>
    </source>
</evidence>
<dbReference type="GO" id="GO:0019901">
    <property type="term" value="F:protein kinase binding"/>
    <property type="evidence" value="ECO:0000318"/>
    <property type="project" value="GO_Central"/>
</dbReference>
<feature type="compositionally biased region" description="Basic and acidic residues" evidence="1">
    <location>
        <begin position="598"/>
        <end position="647"/>
    </location>
</feature>
<dbReference type="eggNOG" id="KOG0792">
    <property type="taxonomic scope" value="Eukaryota"/>
</dbReference>
<dbReference type="Gene3D" id="2.30.42.10">
    <property type="match status" value="1"/>
</dbReference>
<feature type="domain" description="PDZ" evidence="2">
    <location>
        <begin position="739"/>
        <end position="820"/>
    </location>
</feature>
<dbReference type="STRING" id="45351.A8DUS2"/>
<feature type="compositionally biased region" description="Polar residues" evidence="1">
    <location>
        <begin position="554"/>
        <end position="569"/>
    </location>
</feature>
<dbReference type="InterPro" id="IPR052074">
    <property type="entry name" value="NonRcpt_TyrProt_Phosphatase"/>
</dbReference>
<keyword evidence="4" id="KW-1185">Reference proteome</keyword>
<dbReference type="HOGENOM" id="CLU_338785_0_0_1"/>
<dbReference type="GO" id="GO:0097120">
    <property type="term" value="P:receptor localization to synapse"/>
    <property type="evidence" value="ECO:0000318"/>
    <property type="project" value="GO_Central"/>
</dbReference>
<dbReference type="GO" id="GO:0098609">
    <property type="term" value="P:cell-cell adhesion"/>
    <property type="evidence" value="ECO:0000318"/>
    <property type="project" value="GO_Central"/>
</dbReference>
<feature type="region of interest" description="Disordered" evidence="1">
    <location>
        <begin position="199"/>
        <end position="222"/>
    </location>
</feature>
<dbReference type="CDD" id="cd06792">
    <property type="entry name" value="PDZ2-PTPN13_FRMPD2-like"/>
    <property type="match status" value="1"/>
</dbReference>
<organism evidence="3 4">
    <name type="scientific">Nematostella vectensis</name>
    <name type="common">Starlet sea anemone</name>
    <dbReference type="NCBI Taxonomy" id="45351"/>
    <lineage>
        <taxon>Eukaryota</taxon>
        <taxon>Metazoa</taxon>
        <taxon>Cnidaria</taxon>
        <taxon>Anthozoa</taxon>
        <taxon>Hexacorallia</taxon>
        <taxon>Actiniaria</taxon>
        <taxon>Edwardsiidae</taxon>
        <taxon>Nematostella</taxon>
    </lineage>
</organism>
<dbReference type="GO" id="GO:0043113">
    <property type="term" value="P:receptor clustering"/>
    <property type="evidence" value="ECO:0000318"/>
    <property type="project" value="GO_Central"/>
</dbReference>
<dbReference type="SUPFAM" id="SSF50156">
    <property type="entry name" value="PDZ domain-like"/>
    <property type="match status" value="1"/>
</dbReference>
<dbReference type="PANTHER" id="PTHR46900:SF2">
    <property type="entry name" value="TYROSINE-PROTEIN PHOSPHATASE NON-RECEPTOR TYPE 13"/>
    <property type="match status" value="1"/>
</dbReference>
<dbReference type="GO" id="GO:0005912">
    <property type="term" value="C:adherens junction"/>
    <property type="evidence" value="ECO:0000318"/>
    <property type="project" value="GO_Central"/>
</dbReference>
<feature type="region of interest" description="Disordered" evidence="1">
    <location>
        <begin position="282"/>
        <end position="301"/>
    </location>
</feature>
<evidence type="ECO:0000259" key="2">
    <source>
        <dbReference type="PROSITE" id="PS50106"/>
    </source>
</evidence>